<dbReference type="Proteomes" id="UP000821865">
    <property type="component" value="Chromosome 4"/>
</dbReference>
<proteinExistence type="predicted"/>
<evidence type="ECO:0000313" key="1">
    <source>
        <dbReference type="EMBL" id="KAH7953696.1"/>
    </source>
</evidence>
<gene>
    <name evidence="1" type="ORF">HPB49_011437</name>
</gene>
<protein>
    <submittedName>
        <fullName evidence="1">Uncharacterized protein</fullName>
    </submittedName>
</protein>
<reference evidence="1" key="1">
    <citation type="submission" date="2020-05" db="EMBL/GenBank/DDBJ databases">
        <title>Large-scale comparative analyses of tick genomes elucidate their genetic diversity and vector capacities.</title>
        <authorList>
            <person name="Jia N."/>
            <person name="Wang J."/>
            <person name="Shi W."/>
            <person name="Du L."/>
            <person name="Sun Y."/>
            <person name="Zhan W."/>
            <person name="Jiang J."/>
            <person name="Wang Q."/>
            <person name="Zhang B."/>
            <person name="Ji P."/>
            <person name="Sakyi L.B."/>
            <person name="Cui X."/>
            <person name="Yuan T."/>
            <person name="Jiang B."/>
            <person name="Yang W."/>
            <person name="Lam T.T.-Y."/>
            <person name="Chang Q."/>
            <person name="Ding S."/>
            <person name="Wang X."/>
            <person name="Zhu J."/>
            <person name="Ruan X."/>
            <person name="Zhao L."/>
            <person name="Wei J."/>
            <person name="Que T."/>
            <person name="Du C."/>
            <person name="Cheng J."/>
            <person name="Dai P."/>
            <person name="Han X."/>
            <person name="Huang E."/>
            <person name="Gao Y."/>
            <person name="Liu J."/>
            <person name="Shao H."/>
            <person name="Ye R."/>
            <person name="Li L."/>
            <person name="Wei W."/>
            <person name="Wang X."/>
            <person name="Wang C."/>
            <person name="Yang T."/>
            <person name="Huo Q."/>
            <person name="Li W."/>
            <person name="Guo W."/>
            <person name="Chen H."/>
            <person name="Zhou L."/>
            <person name="Ni X."/>
            <person name="Tian J."/>
            <person name="Zhou Y."/>
            <person name="Sheng Y."/>
            <person name="Liu T."/>
            <person name="Pan Y."/>
            <person name="Xia L."/>
            <person name="Li J."/>
            <person name="Zhao F."/>
            <person name="Cao W."/>
        </authorList>
    </citation>
    <scope>NUCLEOTIDE SEQUENCE</scope>
    <source>
        <strain evidence="1">Dsil-2018</strain>
    </source>
</reference>
<accession>A0ACB8CX23</accession>
<organism evidence="1 2">
    <name type="scientific">Dermacentor silvarum</name>
    <name type="common">Tick</name>
    <dbReference type="NCBI Taxonomy" id="543639"/>
    <lineage>
        <taxon>Eukaryota</taxon>
        <taxon>Metazoa</taxon>
        <taxon>Ecdysozoa</taxon>
        <taxon>Arthropoda</taxon>
        <taxon>Chelicerata</taxon>
        <taxon>Arachnida</taxon>
        <taxon>Acari</taxon>
        <taxon>Parasitiformes</taxon>
        <taxon>Ixodida</taxon>
        <taxon>Ixodoidea</taxon>
        <taxon>Ixodidae</taxon>
        <taxon>Rhipicephalinae</taxon>
        <taxon>Dermacentor</taxon>
    </lineage>
</organism>
<comment type="caution">
    <text evidence="1">The sequence shown here is derived from an EMBL/GenBank/DDBJ whole genome shotgun (WGS) entry which is preliminary data.</text>
</comment>
<name>A0ACB8CX23_DERSI</name>
<sequence>MAPTVPWTLSKTQAFHIVVPTGNSPETIVDATASIVDLSEVYCVEHLRSLSFQVTVKSIASMTLIVNAASLVIGGDRCLVVPVGPQVTNVICLFLPPFVPNEFLVQALSPYGKVLAVNASFMSGRRGVLTGTRFVRMEMSTTTPVPNYLRISATTTGHSAPHRSLAVVAFTATKAKDTTVLVGVVGMVTRRLCALFGAHTQTLLLQLPSPYRRRQVQSLLRVTPRPKKLPRQRINQCQQMIRRKQAARAIATCSPASSSEKEDRAIDHVAYRDTPCSLAS</sequence>
<evidence type="ECO:0000313" key="2">
    <source>
        <dbReference type="Proteomes" id="UP000821865"/>
    </source>
</evidence>
<keyword evidence="2" id="KW-1185">Reference proteome</keyword>
<dbReference type="EMBL" id="CM023473">
    <property type="protein sequence ID" value="KAH7953696.1"/>
    <property type="molecule type" value="Genomic_DNA"/>
</dbReference>